<reference evidence="2 3" key="1">
    <citation type="submission" date="2023-08" db="EMBL/GenBank/DDBJ databases">
        <title>A Necator americanus chromosomal reference genome.</title>
        <authorList>
            <person name="Ilik V."/>
            <person name="Petrzelkova K.J."/>
            <person name="Pardy F."/>
            <person name="Fuh T."/>
            <person name="Niatou-Singa F.S."/>
            <person name="Gouil Q."/>
            <person name="Baker L."/>
            <person name="Ritchie M.E."/>
            <person name="Jex A.R."/>
            <person name="Gazzola D."/>
            <person name="Li H."/>
            <person name="Toshio Fujiwara R."/>
            <person name="Zhan B."/>
            <person name="Aroian R.V."/>
            <person name="Pafco B."/>
            <person name="Schwarz E.M."/>
        </authorList>
    </citation>
    <scope>NUCLEOTIDE SEQUENCE [LARGE SCALE GENOMIC DNA]</scope>
    <source>
        <strain evidence="2 3">Aroian</strain>
        <tissue evidence="2">Whole animal</tissue>
    </source>
</reference>
<evidence type="ECO:0000256" key="1">
    <source>
        <dbReference type="SAM" id="MobiDB-lite"/>
    </source>
</evidence>
<proteinExistence type="predicted"/>
<comment type="caution">
    <text evidence="2">The sequence shown here is derived from an EMBL/GenBank/DDBJ whole genome shotgun (WGS) entry which is preliminary data.</text>
</comment>
<evidence type="ECO:0000313" key="3">
    <source>
        <dbReference type="Proteomes" id="UP001303046"/>
    </source>
</evidence>
<accession>A0ABR1DJF2</accession>
<evidence type="ECO:0000313" key="2">
    <source>
        <dbReference type="EMBL" id="KAK6750591.1"/>
    </source>
</evidence>
<dbReference type="EMBL" id="JAVFWL010000004">
    <property type="protein sequence ID" value="KAK6750591.1"/>
    <property type="molecule type" value="Genomic_DNA"/>
</dbReference>
<name>A0ABR1DJF2_NECAM</name>
<gene>
    <name evidence="2" type="primary">Necator_chrIV.g15816</name>
    <name evidence="2" type="ORF">RB195_002521</name>
</gene>
<protein>
    <submittedName>
        <fullName evidence="2">Uncharacterized protein</fullName>
    </submittedName>
</protein>
<dbReference type="Proteomes" id="UP001303046">
    <property type="component" value="Unassembled WGS sequence"/>
</dbReference>
<organism evidence="2 3">
    <name type="scientific">Necator americanus</name>
    <name type="common">Human hookworm</name>
    <dbReference type="NCBI Taxonomy" id="51031"/>
    <lineage>
        <taxon>Eukaryota</taxon>
        <taxon>Metazoa</taxon>
        <taxon>Ecdysozoa</taxon>
        <taxon>Nematoda</taxon>
        <taxon>Chromadorea</taxon>
        <taxon>Rhabditida</taxon>
        <taxon>Rhabditina</taxon>
        <taxon>Rhabditomorpha</taxon>
        <taxon>Strongyloidea</taxon>
        <taxon>Ancylostomatidae</taxon>
        <taxon>Bunostominae</taxon>
        <taxon>Necator</taxon>
    </lineage>
</organism>
<keyword evidence="3" id="KW-1185">Reference proteome</keyword>
<sequence>MDSSFFFNNSDLDESIGQLLLDSDAEDSDGEIDDSQADALLLCPKNDSYCDSASMSTISSDDDSERWTSDAEAGNRRNFSDHHGSDNTD</sequence>
<feature type="compositionally biased region" description="Basic and acidic residues" evidence="1">
    <location>
        <begin position="65"/>
        <end position="89"/>
    </location>
</feature>
<feature type="region of interest" description="Disordered" evidence="1">
    <location>
        <begin position="53"/>
        <end position="89"/>
    </location>
</feature>